<dbReference type="Pfam" id="PF13469">
    <property type="entry name" value="Sulfotransfer_3"/>
    <property type="match status" value="1"/>
</dbReference>
<dbReference type="Gene3D" id="3.40.50.300">
    <property type="entry name" value="P-loop containing nucleotide triphosphate hydrolases"/>
    <property type="match status" value="1"/>
</dbReference>
<reference evidence="2" key="1">
    <citation type="journal article" date="2019" name="Int. J. Syst. Evol. Microbiol.">
        <title>The Global Catalogue of Microorganisms (GCM) 10K type strain sequencing project: providing services to taxonomists for standard genome sequencing and annotation.</title>
        <authorList>
            <consortium name="The Broad Institute Genomics Platform"/>
            <consortium name="The Broad Institute Genome Sequencing Center for Infectious Disease"/>
            <person name="Wu L."/>
            <person name="Ma J."/>
        </authorList>
    </citation>
    <scope>NUCLEOTIDE SEQUENCE [LARGE SCALE GENOMIC DNA]</scope>
    <source>
        <strain evidence="2">CCUG 54356</strain>
    </source>
</reference>
<dbReference type="Proteomes" id="UP001597264">
    <property type="component" value="Unassembled WGS sequence"/>
</dbReference>
<accession>A0ABW3U3E3</accession>
<proteinExistence type="predicted"/>
<gene>
    <name evidence="1" type="ORF">ACFQ2X_01325</name>
</gene>
<dbReference type="EMBL" id="JBHTLR010000004">
    <property type="protein sequence ID" value="MFD1215227.1"/>
    <property type="molecule type" value="Genomic_DNA"/>
</dbReference>
<evidence type="ECO:0000313" key="2">
    <source>
        <dbReference type="Proteomes" id="UP001597264"/>
    </source>
</evidence>
<organism evidence="1 2">
    <name type="scientific">Microbulbifer celer</name>
    <dbReference type="NCBI Taxonomy" id="435905"/>
    <lineage>
        <taxon>Bacteria</taxon>
        <taxon>Pseudomonadati</taxon>
        <taxon>Pseudomonadota</taxon>
        <taxon>Gammaproteobacteria</taxon>
        <taxon>Cellvibrionales</taxon>
        <taxon>Microbulbiferaceae</taxon>
        <taxon>Microbulbifer</taxon>
    </lineage>
</organism>
<dbReference type="RefSeq" id="WP_241292278.1">
    <property type="nucleotide sequence ID" value="NZ_JAKJXI010000001.1"/>
</dbReference>
<dbReference type="SUPFAM" id="SSF52540">
    <property type="entry name" value="P-loop containing nucleoside triphosphate hydrolases"/>
    <property type="match status" value="1"/>
</dbReference>
<dbReference type="EC" id="2.8.2.-" evidence="1"/>
<keyword evidence="2" id="KW-1185">Reference proteome</keyword>
<protein>
    <submittedName>
        <fullName evidence="1">Sulfotransferase family protein</fullName>
        <ecNumber evidence="1">2.8.2.-</ecNumber>
    </submittedName>
</protein>
<comment type="caution">
    <text evidence="1">The sequence shown here is derived from an EMBL/GenBank/DDBJ whole genome shotgun (WGS) entry which is preliminary data.</text>
</comment>
<dbReference type="InterPro" id="IPR027417">
    <property type="entry name" value="P-loop_NTPase"/>
</dbReference>
<evidence type="ECO:0000313" key="1">
    <source>
        <dbReference type="EMBL" id="MFD1215227.1"/>
    </source>
</evidence>
<sequence>MKYRAIFVVGTPRSGTTLAQQALFSLAEVDSHFETHFFSNLNYRNFLRSRFYSKEVICRDVLCRLSPRDDFKVNMRDLPGAFFDVVRDRLDSLGKFIFVEKTPAHLAHIRSIEKACPVDFDLVFLHVIRSRYENVRSLYFAANEYPGHWGGKRSLACCVRRWSHDLRLHYNFLPRRGVHTFVSYEEFVSNYRSYLEKICKKLDLECSITIPTRNLKNIISENEDWKGKNFEEVGQGRVYDFMSPVEFERQFRFSSSDRRMYMNVVEGCL</sequence>
<dbReference type="GO" id="GO:0016740">
    <property type="term" value="F:transferase activity"/>
    <property type="evidence" value="ECO:0007669"/>
    <property type="project" value="UniProtKB-KW"/>
</dbReference>
<name>A0ABW3U3E3_9GAMM</name>
<keyword evidence="1" id="KW-0808">Transferase</keyword>